<dbReference type="PANTHER" id="PTHR38396">
    <property type="entry name" value="TRANSMEMBRANE PROTEIN"/>
    <property type="match status" value="1"/>
</dbReference>
<name>A0A199W7V4_ANACO</name>
<keyword evidence="2" id="KW-0472">Membrane</keyword>
<reference evidence="3 4" key="1">
    <citation type="journal article" date="2016" name="DNA Res.">
        <title>The draft genome of MD-2 pineapple using hybrid error correction of long reads.</title>
        <authorList>
            <person name="Redwan R.M."/>
            <person name="Saidin A."/>
            <person name="Kumar S.V."/>
        </authorList>
    </citation>
    <scope>NUCLEOTIDE SEQUENCE [LARGE SCALE GENOMIC DNA]</scope>
    <source>
        <strain evidence="4">cv. MD2</strain>
        <tissue evidence="3">Leaf</tissue>
    </source>
</reference>
<sequence length="92" mass="10298">MPPRAYVLIFFCWALITIITPTLIFWSASAKPNLGSHGEAMNEIKSRRMMSSMENPHYLEIKNRIIVNTTAFSPAPAPAPSPLPMRGIDTLR</sequence>
<dbReference type="AlphaFoldDB" id="A0A199W7V4"/>
<feature type="region of interest" description="Disordered" evidence="1">
    <location>
        <begin position="72"/>
        <end position="92"/>
    </location>
</feature>
<dbReference type="EMBL" id="LSRQ01000099">
    <property type="protein sequence ID" value="OAY85399.1"/>
    <property type="molecule type" value="Genomic_DNA"/>
</dbReference>
<keyword evidence="2" id="KW-0812">Transmembrane</keyword>
<dbReference type="PANTHER" id="PTHR38396:SF1">
    <property type="entry name" value="TRANSMEMBRANE PROTEIN"/>
    <property type="match status" value="1"/>
</dbReference>
<proteinExistence type="predicted"/>
<gene>
    <name evidence="3" type="ORF">ACMD2_13933</name>
</gene>
<dbReference type="Proteomes" id="UP000092600">
    <property type="component" value="Unassembled WGS sequence"/>
</dbReference>
<accession>A0A199W7V4</accession>
<feature type="transmembrane region" description="Helical" evidence="2">
    <location>
        <begin position="6"/>
        <end position="26"/>
    </location>
</feature>
<comment type="caution">
    <text evidence="3">The sequence shown here is derived from an EMBL/GenBank/DDBJ whole genome shotgun (WGS) entry which is preliminary data.</text>
</comment>
<evidence type="ECO:0000313" key="3">
    <source>
        <dbReference type="EMBL" id="OAY85399.1"/>
    </source>
</evidence>
<organism evidence="3 4">
    <name type="scientific">Ananas comosus</name>
    <name type="common">Pineapple</name>
    <name type="synonym">Ananas ananas</name>
    <dbReference type="NCBI Taxonomy" id="4615"/>
    <lineage>
        <taxon>Eukaryota</taxon>
        <taxon>Viridiplantae</taxon>
        <taxon>Streptophyta</taxon>
        <taxon>Embryophyta</taxon>
        <taxon>Tracheophyta</taxon>
        <taxon>Spermatophyta</taxon>
        <taxon>Magnoliopsida</taxon>
        <taxon>Liliopsida</taxon>
        <taxon>Poales</taxon>
        <taxon>Bromeliaceae</taxon>
        <taxon>Bromelioideae</taxon>
        <taxon>Ananas</taxon>
    </lineage>
</organism>
<dbReference type="Gramene" id="Aco010857.1.mrna1">
    <property type="protein sequence ID" value="Aco010857.1.mrna1"/>
    <property type="gene ID" value="Aco010857.1.path1"/>
</dbReference>
<evidence type="ECO:0000313" key="4">
    <source>
        <dbReference type="Proteomes" id="UP000092600"/>
    </source>
</evidence>
<evidence type="ECO:0000256" key="1">
    <source>
        <dbReference type="SAM" id="MobiDB-lite"/>
    </source>
</evidence>
<keyword evidence="2" id="KW-1133">Transmembrane helix</keyword>
<evidence type="ECO:0000256" key="2">
    <source>
        <dbReference type="SAM" id="Phobius"/>
    </source>
</evidence>
<protein>
    <submittedName>
        <fullName evidence="3">Uncharacterized protein</fullName>
    </submittedName>
</protein>